<proteinExistence type="inferred from homology"/>
<keyword evidence="3 10" id="KW-0813">Transport</keyword>
<organism evidence="13 14">
    <name type="scientific">Spirosoma oryzae</name>
    <dbReference type="NCBI Taxonomy" id="1469603"/>
    <lineage>
        <taxon>Bacteria</taxon>
        <taxon>Pseudomonadati</taxon>
        <taxon>Bacteroidota</taxon>
        <taxon>Cytophagia</taxon>
        <taxon>Cytophagales</taxon>
        <taxon>Cytophagaceae</taxon>
        <taxon>Spirosoma</taxon>
    </lineage>
</organism>
<feature type="domain" description="TonB C-terminal" evidence="12">
    <location>
        <begin position="437"/>
        <end position="536"/>
    </location>
</feature>
<dbReference type="GO" id="GO:0098797">
    <property type="term" value="C:plasma membrane protein complex"/>
    <property type="evidence" value="ECO:0007669"/>
    <property type="project" value="TreeGrafter"/>
</dbReference>
<feature type="transmembrane region" description="Helical" evidence="11">
    <location>
        <begin position="269"/>
        <end position="289"/>
    </location>
</feature>
<evidence type="ECO:0000256" key="1">
    <source>
        <dbReference type="ARBA" id="ARBA00004383"/>
    </source>
</evidence>
<dbReference type="SUPFAM" id="SSF49464">
    <property type="entry name" value="Carboxypeptidase regulatory domain-like"/>
    <property type="match status" value="1"/>
</dbReference>
<protein>
    <submittedName>
        <fullName evidence="13">Outer membrane transport energization protein TonB</fullName>
    </submittedName>
</protein>
<feature type="transmembrane region" description="Helical" evidence="11">
    <location>
        <begin position="135"/>
        <end position="155"/>
    </location>
</feature>
<dbReference type="InterPro" id="IPR006260">
    <property type="entry name" value="TonB/TolA_C"/>
</dbReference>
<dbReference type="OrthoDB" id="1522859at2"/>
<feature type="transmembrane region" description="Helical" evidence="11">
    <location>
        <begin position="182"/>
        <end position="201"/>
    </location>
</feature>
<comment type="similarity">
    <text evidence="10">Belongs to the TonB-dependent receptor family.</text>
</comment>
<dbReference type="InterPro" id="IPR039426">
    <property type="entry name" value="TonB-dep_rcpt-like"/>
</dbReference>
<dbReference type="SUPFAM" id="SSF56935">
    <property type="entry name" value="Porins"/>
    <property type="match status" value="1"/>
</dbReference>
<dbReference type="InterPro" id="IPR037066">
    <property type="entry name" value="Plug_dom_sf"/>
</dbReference>
<comment type="subcellular location">
    <subcellularLocation>
        <location evidence="1">Cell inner membrane</location>
        <topology evidence="1">Single-pass membrane protein</topology>
        <orientation evidence="1">Periplasmic side</orientation>
    </subcellularLocation>
    <subcellularLocation>
        <location evidence="10">Cell outer membrane</location>
        <topology evidence="10">Multi-pass membrane protein</topology>
    </subcellularLocation>
</comment>
<dbReference type="GO" id="GO:0009279">
    <property type="term" value="C:cell outer membrane"/>
    <property type="evidence" value="ECO:0007669"/>
    <property type="project" value="UniProtKB-SubCell"/>
</dbReference>
<evidence type="ECO:0000313" key="14">
    <source>
        <dbReference type="Proteomes" id="UP000238375"/>
    </source>
</evidence>
<keyword evidence="6 10" id="KW-0812">Transmembrane</keyword>
<dbReference type="InterPro" id="IPR051045">
    <property type="entry name" value="TonB-dependent_transducer"/>
</dbReference>
<keyword evidence="7" id="KW-0653">Protein transport</keyword>
<dbReference type="PRINTS" id="PR01374">
    <property type="entry name" value="TONBPROTEIN"/>
</dbReference>
<evidence type="ECO:0000313" key="13">
    <source>
        <dbReference type="EMBL" id="PRY29749.1"/>
    </source>
</evidence>
<gene>
    <name evidence="13" type="ORF">CLV58_12511</name>
</gene>
<dbReference type="GO" id="GO:0031992">
    <property type="term" value="F:energy transducer activity"/>
    <property type="evidence" value="ECO:0007669"/>
    <property type="project" value="InterPro"/>
</dbReference>
<comment type="similarity">
    <text evidence="2">Belongs to the TonB family.</text>
</comment>
<dbReference type="PROSITE" id="PS52015">
    <property type="entry name" value="TONB_CTD"/>
    <property type="match status" value="1"/>
</dbReference>
<dbReference type="GO" id="GO:0030288">
    <property type="term" value="C:outer membrane-bounded periplasmic space"/>
    <property type="evidence" value="ECO:0007669"/>
    <property type="project" value="InterPro"/>
</dbReference>
<dbReference type="Pfam" id="PF05569">
    <property type="entry name" value="Peptidase_M56"/>
    <property type="match status" value="1"/>
</dbReference>
<dbReference type="PANTHER" id="PTHR33446:SF2">
    <property type="entry name" value="PROTEIN TONB"/>
    <property type="match status" value="1"/>
</dbReference>
<evidence type="ECO:0000256" key="10">
    <source>
        <dbReference type="PROSITE-ProRule" id="PRU01360"/>
    </source>
</evidence>
<dbReference type="Gene3D" id="2.170.130.10">
    <property type="entry name" value="TonB-dependent receptor, plug domain"/>
    <property type="match status" value="1"/>
</dbReference>
<feature type="transmembrane region" description="Helical" evidence="11">
    <location>
        <begin position="6"/>
        <end position="24"/>
    </location>
</feature>
<name>A0A2T0S8J7_9BACT</name>
<keyword evidence="14" id="KW-1185">Reference proteome</keyword>
<dbReference type="GO" id="GO:0015891">
    <property type="term" value="P:siderophore transport"/>
    <property type="evidence" value="ECO:0007669"/>
    <property type="project" value="InterPro"/>
</dbReference>
<evidence type="ECO:0000256" key="11">
    <source>
        <dbReference type="SAM" id="Phobius"/>
    </source>
</evidence>
<dbReference type="Gene3D" id="3.30.1150.10">
    <property type="match status" value="1"/>
</dbReference>
<dbReference type="Gene3D" id="2.60.40.1120">
    <property type="entry name" value="Carboxypeptidase-like, regulatory domain"/>
    <property type="match status" value="1"/>
</dbReference>
<dbReference type="PANTHER" id="PTHR33446">
    <property type="entry name" value="PROTEIN TONB-RELATED"/>
    <property type="match status" value="1"/>
</dbReference>
<evidence type="ECO:0000256" key="3">
    <source>
        <dbReference type="ARBA" id="ARBA00022448"/>
    </source>
</evidence>
<evidence type="ECO:0000256" key="2">
    <source>
        <dbReference type="ARBA" id="ARBA00006555"/>
    </source>
</evidence>
<dbReference type="Proteomes" id="UP000238375">
    <property type="component" value="Unassembled WGS sequence"/>
</dbReference>
<evidence type="ECO:0000256" key="6">
    <source>
        <dbReference type="ARBA" id="ARBA00022692"/>
    </source>
</evidence>
<keyword evidence="10" id="KW-0998">Cell outer membrane</keyword>
<dbReference type="Pfam" id="PF03544">
    <property type="entry name" value="TonB_C"/>
    <property type="match status" value="1"/>
</dbReference>
<dbReference type="Pfam" id="PF13715">
    <property type="entry name" value="CarbopepD_reg_2"/>
    <property type="match status" value="1"/>
</dbReference>
<dbReference type="GO" id="GO:0015031">
    <property type="term" value="P:protein transport"/>
    <property type="evidence" value="ECO:0007669"/>
    <property type="project" value="UniProtKB-KW"/>
</dbReference>
<dbReference type="CDD" id="cd07341">
    <property type="entry name" value="M56_BlaR1_MecR1_like"/>
    <property type="match status" value="1"/>
</dbReference>
<evidence type="ECO:0000256" key="4">
    <source>
        <dbReference type="ARBA" id="ARBA00022475"/>
    </source>
</evidence>
<comment type="caution">
    <text evidence="13">The sequence shown here is derived from an EMBL/GenBank/DDBJ whole genome shotgun (WGS) entry which is preliminary data.</text>
</comment>
<dbReference type="InterPro" id="IPR037682">
    <property type="entry name" value="TonB_C"/>
</dbReference>
<evidence type="ECO:0000256" key="5">
    <source>
        <dbReference type="ARBA" id="ARBA00022519"/>
    </source>
</evidence>
<evidence type="ECO:0000259" key="12">
    <source>
        <dbReference type="PROSITE" id="PS52015"/>
    </source>
</evidence>
<dbReference type="EMBL" id="PVTE01000025">
    <property type="protein sequence ID" value="PRY29749.1"/>
    <property type="molecule type" value="Genomic_DNA"/>
</dbReference>
<sequence>MNALDYLLKANIYGLLFAGCYFLLLRRHTFLLLNRAYLLLAVILTLTLPLLSLTPEETAQLPVAVPVGVLTLPVASAYTAVALPVPDKPSSPDWTQLVVIAYGLTALGLLMRLGRRVYRIHQLIRRSVRQSYGRYTLVLPTDANSITFSFFRYIVLSPADAGNSLVLRHEQVHARQWHSADVIGLAIVRALAWGCPVLWLFNRALRQVHEFLADRYAIEQVTQPTEYARFLVDYAFGLRPEPLTNGFFNPTLLKQRIQMLQRQATTRWALGKYLVLVPLSLLLVAMTSVPHELKALVQQVTDQRIVVKGRVTSAIDGKALPGADIYVKGKQSGTSTKVNGMYAINVAADESLVFSYEGFQTDIVALGSLAKTIKNGVLVLSPRLRPTPEDELPAMGATADYKAVKPNPAMPLSTVPRSIVKNGETYTATSEQATFPTGIPGLMNYVAHNLRYPAKAKAAGVEGDVYVLFTVSPSGKVVDARVNKAIASPGGGCREEAVRIVREMPDWRPAKQQGRPVAARYQLPIRFALDHTAKMPKTPQAVPTDSVPRSGKLWAPSGDYPSYSASKERHSLPLPDSLRLFPHSKATAHFSNLSQPEPLYVIDGVILEKGNIRDVFKPELIDNVSVLKGDAATATYGEKGKNGVIEITTKKP</sequence>
<accession>A0A2T0S8J7</accession>
<evidence type="ECO:0000256" key="7">
    <source>
        <dbReference type="ARBA" id="ARBA00022927"/>
    </source>
</evidence>
<dbReference type="NCBIfam" id="TIGR01352">
    <property type="entry name" value="tonB_Cterm"/>
    <property type="match status" value="1"/>
</dbReference>
<dbReference type="RefSeq" id="WP_106140034.1">
    <property type="nucleotide sequence ID" value="NZ_PVTE01000025.1"/>
</dbReference>
<dbReference type="InterPro" id="IPR003538">
    <property type="entry name" value="TonB"/>
</dbReference>
<feature type="transmembrane region" description="Helical" evidence="11">
    <location>
        <begin position="94"/>
        <end position="114"/>
    </location>
</feature>
<dbReference type="InterPro" id="IPR008756">
    <property type="entry name" value="Peptidase_M56"/>
</dbReference>
<dbReference type="SUPFAM" id="SSF74653">
    <property type="entry name" value="TolA/TonB C-terminal domain"/>
    <property type="match status" value="1"/>
</dbReference>
<reference evidence="13 14" key="1">
    <citation type="submission" date="2018-03" db="EMBL/GenBank/DDBJ databases">
        <title>Genomic Encyclopedia of Archaeal and Bacterial Type Strains, Phase II (KMG-II): from individual species to whole genera.</title>
        <authorList>
            <person name="Goeker M."/>
        </authorList>
    </citation>
    <scope>NUCLEOTIDE SEQUENCE [LARGE SCALE GENOMIC DNA]</scope>
    <source>
        <strain evidence="13 14">DSM 28354</strain>
    </source>
</reference>
<keyword evidence="5" id="KW-0997">Cell inner membrane</keyword>
<dbReference type="PROSITE" id="PS52016">
    <property type="entry name" value="TONB_DEPENDENT_REC_3"/>
    <property type="match status" value="1"/>
</dbReference>
<evidence type="ECO:0000256" key="8">
    <source>
        <dbReference type="ARBA" id="ARBA00022989"/>
    </source>
</evidence>
<dbReference type="InterPro" id="IPR008969">
    <property type="entry name" value="CarboxyPept-like_regulatory"/>
</dbReference>
<keyword evidence="4" id="KW-1003">Cell membrane</keyword>
<keyword evidence="10" id="KW-1134">Transmembrane beta strand</keyword>
<evidence type="ECO:0000256" key="9">
    <source>
        <dbReference type="ARBA" id="ARBA00023136"/>
    </source>
</evidence>
<dbReference type="GO" id="GO:0055085">
    <property type="term" value="P:transmembrane transport"/>
    <property type="evidence" value="ECO:0007669"/>
    <property type="project" value="InterPro"/>
</dbReference>
<dbReference type="AlphaFoldDB" id="A0A2T0S8J7"/>
<keyword evidence="8 11" id="KW-1133">Transmembrane helix</keyword>
<keyword evidence="9 10" id="KW-0472">Membrane</keyword>
<feature type="transmembrane region" description="Helical" evidence="11">
    <location>
        <begin position="36"/>
        <end position="53"/>
    </location>
</feature>